<feature type="transmembrane region" description="Helical" evidence="2">
    <location>
        <begin position="12"/>
        <end position="36"/>
    </location>
</feature>
<gene>
    <name evidence="3" type="ORF">GO816_11100</name>
</gene>
<proteinExistence type="predicted"/>
<evidence type="ECO:0000313" key="4">
    <source>
        <dbReference type="Proteomes" id="UP000434850"/>
    </source>
</evidence>
<keyword evidence="2" id="KW-1133">Transmembrane helix</keyword>
<accession>A0A6I4I9F5</accession>
<evidence type="ECO:0000256" key="2">
    <source>
        <dbReference type="SAM" id="Phobius"/>
    </source>
</evidence>
<dbReference type="OrthoDB" id="127762at2"/>
<keyword evidence="2" id="KW-0472">Membrane</keyword>
<dbReference type="RefSeq" id="WP_157542001.1">
    <property type="nucleotide sequence ID" value="NZ_WQLA01000004.1"/>
</dbReference>
<protein>
    <recommendedName>
        <fullName evidence="5">Peptidase M64</fullName>
    </recommendedName>
</protein>
<evidence type="ECO:0000256" key="1">
    <source>
        <dbReference type="SAM" id="MobiDB-lite"/>
    </source>
</evidence>
<dbReference type="EMBL" id="WQLA01000004">
    <property type="protein sequence ID" value="MVN91672.1"/>
    <property type="molecule type" value="Genomic_DNA"/>
</dbReference>
<feature type="region of interest" description="Disordered" evidence="1">
    <location>
        <begin position="44"/>
        <end position="67"/>
    </location>
</feature>
<dbReference type="InterPro" id="IPR019026">
    <property type="entry name" value="Peptidase_M64_IgA"/>
</dbReference>
<keyword evidence="2" id="KW-0812">Transmembrane</keyword>
<dbReference type="Pfam" id="PF09471">
    <property type="entry name" value="Peptidase_M64"/>
    <property type="match status" value="2"/>
</dbReference>
<sequence length="379" mass="41679">MMYISGAEQYGSALILSYLVKLNSIVTIIFCLLISACGKKTEAPKQATTTPPISGSNPGSGGTTPEDVLYHKDGDVNKLYYNMANGVNIVVLGDGFVKEDLKKNGVFDTQVKKVIDYLFTVAPFKQYKQYFNTYVVYAESGKQGAAVGSTSADNKFGSYFSPVTDRLLMAGNYNTCYQYVDKAIPRAIAHLIVLVVNDNKYGGSGGNIAVVSTNEASRYVMVHEVGHTFCGLGDEYIEEEIADNYPLSRLPMMANIDVTADASKAKWSHFVGRAGYGGVNSFEGAYYRRKGMYRPENNSLMSSLNTLNFNAPSREAIVKRILMLTGVTYSFENFLRDDAASATTASINLNTNYAIPKNDFLNMDSRLQELKAEAKRLEH</sequence>
<feature type="compositionally biased region" description="Low complexity" evidence="1">
    <location>
        <begin position="48"/>
        <end position="57"/>
    </location>
</feature>
<evidence type="ECO:0000313" key="3">
    <source>
        <dbReference type="EMBL" id="MVN91672.1"/>
    </source>
</evidence>
<keyword evidence="4" id="KW-1185">Reference proteome</keyword>
<dbReference type="Proteomes" id="UP000434850">
    <property type="component" value="Unassembled WGS sequence"/>
</dbReference>
<dbReference type="AlphaFoldDB" id="A0A6I4I9F5"/>
<comment type="caution">
    <text evidence="3">The sequence shown here is derived from an EMBL/GenBank/DDBJ whole genome shotgun (WGS) entry which is preliminary data.</text>
</comment>
<dbReference type="Gene3D" id="3.40.390.10">
    <property type="entry name" value="Collagenase (Catalytic Domain)"/>
    <property type="match status" value="1"/>
</dbReference>
<organism evidence="3 4">
    <name type="scientific">Mucilaginibacter aquatilis</name>
    <dbReference type="NCBI Taxonomy" id="1517760"/>
    <lineage>
        <taxon>Bacteria</taxon>
        <taxon>Pseudomonadati</taxon>
        <taxon>Bacteroidota</taxon>
        <taxon>Sphingobacteriia</taxon>
        <taxon>Sphingobacteriales</taxon>
        <taxon>Sphingobacteriaceae</taxon>
        <taxon>Mucilaginibacter</taxon>
    </lineage>
</organism>
<reference evidence="3 4" key="1">
    <citation type="submission" date="2019-12" db="EMBL/GenBank/DDBJ databases">
        <title>Mucilaginibacter sp. HME9299 genome sequencing and assembly.</title>
        <authorList>
            <person name="Kang H."/>
            <person name="Kim H."/>
            <person name="Joh K."/>
        </authorList>
    </citation>
    <scope>NUCLEOTIDE SEQUENCE [LARGE SCALE GENOMIC DNA]</scope>
    <source>
        <strain evidence="3 4">HME9299</strain>
    </source>
</reference>
<evidence type="ECO:0008006" key="5">
    <source>
        <dbReference type="Google" id="ProtNLM"/>
    </source>
</evidence>
<dbReference type="InterPro" id="IPR024079">
    <property type="entry name" value="MetalloPept_cat_dom_sf"/>
</dbReference>
<dbReference type="GO" id="GO:0008237">
    <property type="term" value="F:metallopeptidase activity"/>
    <property type="evidence" value="ECO:0007669"/>
    <property type="project" value="InterPro"/>
</dbReference>
<name>A0A6I4I9F5_9SPHI</name>